<evidence type="ECO:0000313" key="2">
    <source>
        <dbReference type="EMBL" id="MBD1260162.1"/>
    </source>
</evidence>
<keyword evidence="3" id="KW-1185">Reference proteome</keyword>
<name>A0ABR7VW25_9FLAO</name>
<accession>A0ABR7VW25</accession>
<organism evidence="2 3">
    <name type="scientific">Maribacter polysiphoniae</name>
    <dbReference type="NCBI Taxonomy" id="429344"/>
    <lineage>
        <taxon>Bacteria</taxon>
        <taxon>Pseudomonadati</taxon>
        <taxon>Bacteroidota</taxon>
        <taxon>Flavobacteriia</taxon>
        <taxon>Flavobacteriales</taxon>
        <taxon>Flavobacteriaceae</taxon>
        <taxon>Maribacter</taxon>
    </lineage>
</organism>
<dbReference type="InterPro" id="IPR046601">
    <property type="entry name" value="DUF6660"/>
</dbReference>
<gene>
    <name evidence="2" type="ORF">HZY62_06165</name>
</gene>
<protein>
    <submittedName>
        <fullName evidence="2">Uncharacterized protein</fullName>
    </submittedName>
</protein>
<dbReference type="RefSeq" id="WP_109648562.1">
    <property type="nucleotide sequence ID" value="NZ_JACWLN010000002.1"/>
</dbReference>
<reference evidence="2 3" key="1">
    <citation type="submission" date="2020-07" db="EMBL/GenBank/DDBJ databases">
        <title>The draft genome sequence of Maribacter polysiphoniae KCTC 22021.</title>
        <authorList>
            <person name="Mu L."/>
        </authorList>
    </citation>
    <scope>NUCLEOTIDE SEQUENCE [LARGE SCALE GENOMIC DNA]</scope>
    <source>
        <strain evidence="2 3">KCTC 22021</strain>
    </source>
</reference>
<dbReference type="EMBL" id="JACWLN010000002">
    <property type="protein sequence ID" value="MBD1260162.1"/>
    <property type="molecule type" value="Genomic_DNA"/>
</dbReference>
<keyword evidence="1" id="KW-0732">Signal</keyword>
<evidence type="ECO:0000256" key="1">
    <source>
        <dbReference type="SAM" id="SignalP"/>
    </source>
</evidence>
<comment type="caution">
    <text evidence="2">The sequence shown here is derived from an EMBL/GenBank/DDBJ whole genome shotgun (WGS) entry which is preliminary data.</text>
</comment>
<feature type="signal peptide" evidence="1">
    <location>
        <begin position="1"/>
        <end position="24"/>
    </location>
</feature>
<proteinExistence type="predicted"/>
<evidence type="ECO:0000313" key="3">
    <source>
        <dbReference type="Proteomes" id="UP000651837"/>
    </source>
</evidence>
<sequence>MKIIAVILSLYFLALNLVPCGDDAQISDSETTEFQVGLDHNQNHGDCELCSPFCQCHCCHSHTIVFDLDIYEPIEPMVMQESFSHFESVSEDPVFTLFQPPKIIG</sequence>
<feature type="chain" id="PRO_5045872475" evidence="1">
    <location>
        <begin position="25"/>
        <end position="105"/>
    </location>
</feature>
<dbReference type="Proteomes" id="UP000651837">
    <property type="component" value="Unassembled WGS sequence"/>
</dbReference>
<dbReference type="Pfam" id="PF20365">
    <property type="entry name" value="DUF6660"/>
    <property type="match status" value="1"/>
</dbReference>